<dbReference type="PANTHER" id="PTHR36154">
    <property type="entry name" value="DNA-BINDING TRANSCRIPTIONAL ACTIVATOR ALPA"/>
    <property type="match status" value="1"/>
</dbReference>
<keyword evidence="2" id="KW-1185">Reference proteome</keyword>
<dbReference type="PANTHER" id="PTHR36154:SF1">
    <property type="entry name" value="DNA-BINDING TRANSCRIPTIONAL ACTIVATOR ALPA"/>
    <property type="match status" value="1"/>
</dbReference>
<reference evidence="1 2" key="1">
    <citation type="submission" date="2014-09" db="EMBL/GenBank/DDBJ databases">
        <title>Whole genome shotgun sequence of Escherichia vulneris NBRC 102420.</title>
        <authorList>
            <person name="Yoshida Y."/>
            <person name="Hosoyama A."/>
            <person name="Tsuchikane K."/>
            <person name="Ohji S."/>
            <person name="Ichikawa N."/>
            <person name="Kimura A."/>
            <person name="Yamazoe A."/>
            <person name="Ezaki T."/>
            <person name="Fujita N."/>
        </authorList>
    </citation>
    <scope>NUCLEOTIDE SEQUENCE [LARGE SCALE GENOMIC DNA]</scope>
    <source>
        <strain evidence="1 2">NBRC 102420</strain>
    </source>
</reference>
<dbReference type="Proteomes" id="UP000029462">
    <property type="component" value="Unassembled WGS sequence"/>
</dbReference>
<name>A0A090UUY4_PSEVU</name>
<proteinExistence type="predicted"/>
<evidence type="ECO:0000313" key="2">
    <source>
        <dbReference type="Proteomes" id="UP000029462"/>
    </source>
</evidence>
<dbReference type="InterPro" id="IPR052931">
    <property type="entry name" value="Prophage_regulatory_activator"/>
</dbReference>
<accession>A0A090UUY4</accession>
<dbReference type="eggNOG" id="COG3311">
    <property type="taxonomic scope" value="Bacteria"/>
</dbReference>
<dbReference type="STRING" id="1115515.EV102420_02_00040"/>
<comment type="caution">
    <text evidence="1">The sequence shown here is derived from an EMBL/GenBank/DDBJ whole genome shotgun (WGS) entry which is preliminary data.</text>
</comment>
<dbReference type="Pfam" id="PF05930">
    <property type="entry name" value="Phage_AlpA"/>
    <property type="match status" value="1"/>
</dbReference>
<dbReference type="InterPro" id="IPR010260">
    <property type="entry name" value="AlpA"/>
</dbReference>
<dbReference type="Gene3D" id="1.10.238.160">
    <property type="match status" value="1"/>
</dbReference>
<gene>
    <name evidence="1" type="ORF">EV102420_02_00040</name>
</gene>
<dbReference type="OrthoDB" id="5986966at2"/>
<dbReference type="RefSeq" id="WP_072015160.1">
    <property type="nucleotide sequence ID" value="NZ_BBMZ01000002.1"/>
</dbReference>
<protein>
    <submittedName>
        <fullName evidence="1">Putative phage regulatory protein</fullName>
    </submittedName>
</protein>
<evidence type="ECO:0000313" key="1">
    <source>
        <dbReference type="EMBL" id="GAL56400.1"/>
    </source>
</evidence>
<dbReference type="EMBL" id="BBMZ01000002">
    <property type="protein sequence ID" value="GAL56400.1"/>
    <property type="molecule type" value="Genomic_DNA"/>
</dbReference>
<dbReference type="AlphaFoldDB" id="A0A090UUY4"/>
<sequence>MLKPCEQTNHSNQPLRILRMAELTTLLGISRSSIYEKLNLKSRYYDADFPKPIRLGAVFVGWRSTSVDEWIASRTV</sequence>
<organism evidence="1 2">
    <name type="scientific">Pseudescherichia vulneris NBRC 102420</name>
    <dbReference type="NCBI Taxonomy" id="1115515"/>
    <lineage>
        <taxon>Bacteria</taxon>
        <taxon>Pseudomonadati</taxon>
        <taxon>Pseudomonadota</taxon>
        <taxon>Gammaproteobacteria</taxon>
        <taxon>Enterobacterales</taxon>
        <taxon>Enterobacteriaceae</taxon>
        <taxon>Pseudescherichia</taxon>
    </lineage>
</organism>